<dbReference type="GeneID" id="43348040"/>
<dbReference type="GO" id="GO:0016872">
    <property type="term" value="F:intramolecular lyase activity"/>
    <property type="evidence" value="ECO:0007669"/>
    <property type="project" value="InterPro"/>
</dbReference>
<dbReference type="Pfam" id="PF16036">
    <property type="entry name" value="Chalcone_3"/>
    <property type="match status" value="1"/>
</dbReference>
<proteinExistence type="predicted"/>
<comment type="caution">
    <text evidence="2">The sequence shown here is derived from an EMBL/GenBank/DDBJ whole genome shotgun (WGS) entry which is preliminary data.</text>
</comment>
<name>A0A6I3S3P8_9BURK</name>
<reference evidence="2 3" key="1">
    <citation type="journal article" date="2019" name="Nat. Med.">
        <title>A library of human gut bacterial isolates paired with longitudinal multiomics data enables mechanistic microbiome research.</title>
        <authorList>
            <person name="Poyet M."/>
            <person name="Groussin M."/>
            <person name="Gibbons S.M."/>
            <person name="Avila-Pacheco J."/>
            <person name="Jiang X."/>
            <person name="Kearney S.M."/>
            <person name="Perrotta A.R."/>
            <person name="Berdy B."/>
            <person name="Zhao S."/>
            <person name="Lieberman T.D."/>
            <person name="Swanson P.K."/>
            <person name="Smith M."/>
            <person name="Roesemann S."/>
            <person name="Alexander J.E."/>
            <person name="Rich S.A."/>
            <person name="Livny J."/>
            <person name="Vlamakis H."/>
            <person name="Clish C."/>
            <person name="Bullock K."/>
            <person name="Deik A."/>
            <person name="Scott J."/>
            <person name="Pierce K.A."/>
            <person name="Xavier R.J."/>
            <person name="Alm E.J."/>
        </authorList>
    </citation>
    <scope>NUCLEOTIDE SEQUENCE [LARGE SCALE GENOMIC DNA]</scope>
    <source>
        <strain evidence="2 3">BIOML-A2</strain>
    </source>
</reference>
<protein>
    <recommendedName>
        <fullName evidence="1">Chalcone isomerase domain-containing protein</fullName>
    </recommendedName>
</protein>
<sequence length="199" mass="22443">MKQNSSKLMEDIKKFLTGKKTDYVEIGGHRFAENIKVGQNALVLNGTGVRTQSDKPIYAVALYLPAKTHRQDTSRALLGARRVQIVILQPLNAEDFISSMREAIAENNDETYQDFIENELQQIEEFMKDLTNLEPGDVADVDWLPSRGTFVYYNGQLMGNPVRGKALYDAVLSIWLGDHALEEGLREGLLSLPKEEKEN</sequence>
<dbReference type="AlphaFoldDB" id="A0A6I3S3P8"/>
<dbReference type="SUPFAM" id="SSF54626">
    <property type="entry name" value="Chalcone isomerase"/>
    <property type="match status" value="1"/>
</dbReference>
<dbReference type="InterPro" id="IPR036298">
    <property type="entry name" value="Chalcone_isomerase_sf"/>
</dbReference>
<evidence type="ECO:0000313" key="2">
    <source>
        <dbReference type="EMBL" id="MTU44456.1"/>
    </source>
</evidence>
<evidence type="ECO:0000259" key="1">
    <source>
        <dbReference type="Pfam" id="PF16036"/>
    </source>
</evidence>
<dbReference type="EMBL" id="WNCL01000081">
    <property type="protein sequence ID" value="MTU44456.1"/>
    <property type="molecule type" value="Genomic_DNA"/>
</dbReference>
<dbReference type="InterPro" id="IPR016088">
    <property type="entry name" value="Chalcone_isomerase_3-sand"/>
</dbReference>
<evidence type="ECO:0000313" key="3">
    <source>
        <dbReference type="Proteomes" id="UP000462362"/>
    </source>
</evidence>
<accession>A0A6I3S3P8</accession>
<gene>
    <name evidence="2" type="ORF">GMD42_12795</name>
</gene>
<dbReference type="Gene3D" id="3.50.70.10">
    <property type="match status" value="1"/>
</dbReference>
<dbReference type="Proteomes" id="UP000462362">
    <property type="component" value="Unassembled WGS sequence"/>
</dbReference>
<organism evidence="2 3">
    <name type="scientific">Parasutterella excrementihominis</name>
    <dbReference type="NCBI Taxonomy" id="487175"/>
    <lineage>
        <taxon>Bacteria</taxon>
        <taxon>Pseudomonadati</taxon>
        <taxon>Pseudomonadota</taxon>
        <taxon>Betaproteobacteria</taxon>
        <taxon>Burkholderiales</taxon>
        <taxon>Sutterellaceae</taxon>
        <taxon>Parasutterella</taxon>
    </lineage>
</organism>
<feature type="domain" description="Chalcone isomerase" evidence="1">
    <location>
        <begin position="24"/>
        <end position="190"/>
    </location>
</feature>
<dbReference type="InterPro" id="IPR016087">
    <property type="entry name" value="Chalcone_isomerase"/>
</dbReference>
<dbReference type="RefSeq" id="WP_008812433.1">
    <property type="nucleotide sequence ID" value="NZ_CALXOM010000009.1"/>
</dbReference>